<feature type="transmembrane region" description="Helical" evidence="7">
    <location>
        <begin position="95"/>
        <end position="116"/>
    </location>
</feature>
<gene>
    <name evidence="9" type="ORF">METZ01_LOCUS139753</name>
</gene>
<dbReference type="SUPFAM" id="SSF161098">
    <property type="entry name" value="MetI-like"/>
    <property type="match status" value="1"/>
</dbReference>
<organism evidence="9">
    <name type="scientific">marine metagenome</name>
    <dbReference type="NCBI Taxonomy" id="408172"/>
    <lineage>
        <taxon>unclassified sequences</taxon>
        <taxon>metagenomes</taxon>
        <taxon>ecological metagenomes</taxon>
    </lineage>
</organism>
<proteinExistence type="predicted"/>
<dbReference type="AlphaFoldDB" id="A0A381ZCF4"/>
<feature type="transmembrane region" description="Helical" evidence="7">
    <location>
        <begin position="5"/>
        <end position="25"/>
    </location>
</feature>
<keyword evidence="4 7" id="KW-0812">Transmembrane</keyword>
<keyword evidence="3" id="KW-1003">Cell membrane</keyword>
<evidence type="ECO:0000313" key="9">
    <source>
        <dbReference type="EMBL" id="SVA86899.1"/>
    </source>
</evidence>
<dbReference type="GO" id="GO:0005886">
    <property type="term" value="C:plasma membrane"/>
    <property type="evidence" value="ECO:0007669"/>
    <property type="project" value="UniProtKB-SubCell"/>
</dbReference>
<dbReference type="InterPro" id="IPR035906">
    <property type="entry name" value="MetI-like_sf"/>
</dbReference>
<evidence type="ECO:0000259" key="8">
    <source>
        <dbReference type="PROSITE" id="PS50928"/>
    </source>
</evidence>
<evidence type="ECO:0000256" key="2">
    <source>
        <dbReference type="ARBA" id="ARBA00022448"/>
    </source>
</evidence>
<evidence type="ECO:0000256" key="6">
    <source>
        <dbReference type="ARBA" id="ARBA00023136"/>
    </source>
</evidence>
<evidence type="ECO:0000256" key="3">
    <source>
        <dbReference type="ARBA" id="ARBA00022475"/>
    </source>
</evidence>
<sequence length="266" mass="29312">MAHTIFIIGSIFVLYPFFSILFLALSEPGKRISGFTIPNGIYFDNFIKAWNGGGFDTALLTSFIVVIFVVGITLICATLAAYAFEKLTVLGSTPLFAILLLGLVLPYESIVISLYYTMRGYGLVNTYWSLILPQIGLSIPFSIFWMRATFKAIPISLSEAAMIEGASRWTILIKILLPQTVPALLTLSVLLFMWTWNEFLLALIMIQDEGMRTAPLALSYFAGNKRYGDPAITAAAAVLVALPVLIVYFFLQRKFISGMVTGSVKG</sequence>
<dbReference type="InterPro" id="IPR000515">
    <property type="entry name" value="MetI-like"/>
</dbReference>
<feature type="transmembrane region" description="Helical" evidence="7">
    <location>
        <begin position="171"/>
        <end position="196"/>
    </location>
</feature>
<feature type="transmembrane region" description="Helical" evidence="7">
    <location>
        <begin position="58"/>
        <end position="83"/>
    </location>
</feature>
<protein>
    <recommendedName>
        <fullName evidence="8">ABC transmembrane type-1 domain-containing protein</fullName>
    </recommendedName>
</protein>
<dbReference type="CDD" id="cd06261">
    <property type="entry name" value="TM_PBP2"/>
    <property type="match status" value="1"/>
</dbReference>
<dbReference type="GO" id="GO:0055085">
    <property type="term" value="P:transmembrane transport"/>
    <property type="evidence" value="ECO:0007669"/>
    <property type="project" value="InterPro"/>
</dbReference>
<dbReference type="Gene3D" id="1.10.3720.10">
    <property type="entry name" value="MetI-like"/>
    <property type="match status" value="1"/>
</dbReference>
<evidence type="ECO:0000256" key="4">
    <source>
        <dbReference type="ARBA" id="ARBA00022692"/>
    </source>
</evidence>
<keyword evidence="6 7" id="KW-0472">Membrane</keyword>
<feature type="transmembrane region" description="Helical" evidence="7">
    <location>
        <begin position="231"/>
        <end position="251"/>
    </location>
</feature>
<keyword evidence="2" id="KW-0813">Transport</keyword>
<dbReference type="Pfam" id="PF00528">
    <property type="entry name" value="BPD_transp_1"/>
    <property type="match status" value="1"/>
</dbReference>
<keyword evidence="5 7" id="KW-1133">Transmembrane helix</keyword>
<dbReference type="PANTHER" id="PTHR43744">
    <property type="entry name" value="ABC TRANSPORTER PERMEASE PROTEIN MG189-RELATED-RELATED"/>
    <property type="match status" value="1"/>
</dbReference>
<feature type="transmembrane region" description="Helical" evidence="7">
    <location>
        <begin position="128"/>
        <end position="150"/>
    </location>
</feature>
<accession>A0A381ZCF4</accession>
<evidence type="ECO:0000256" key="5">
    <source>
        <dbReference type="ARBA" id="ARBA00022989"/>
    </source>
</evidence>
<comment type="subcellular location">
    <subcellularLocation>
        <location evidence="1">Cell membrane</location>
        <topology evidence="1">Multi-pass membrane protein</topology>
    </subcellularLocation>
</comment>
<evidence type="ECO:0000256" key="1">
    <source>
        <dbReference type="ARBA" id="ARBA00004651"/>
    </source>
</evidence>
<feature type="domain" description="ABC transmembrane type-1" evidence="8">
    <location>
        <begin position="59"/>
        <end position="251"/>
    </location>
</feature>
<name>A0A381ZCF4_9ZZZZ</name>
<evidence type="ECO:0000256" key="7">
    <source>
        <dbReference type="SAM" id="Phobius"/>
    </source>
</evidence>
<dbReference type="PANTHER" id="PTHR43744:SF8">
    <property type="entry name" value="SN-GLYCEROL-3-PHOSPHATE TRANSPORT SYSTEM PERMEASE PROTEIN UGPE"/>
    <property type="match status" value="1"/>
</dbReference>
<dbReference type="EMBL" id="UINC01020773">
    <property type="protein sequence ID" value="SVA86899.1"/>
    <property type="molecule type" value="Genomic_DNA"/>
</dbReference>
<dbReference type="PROSITE" id="PS50928">
    <property type="entry name" value="ABC_TM1"/>
    <property type="match status" value="1"/>
</dbReference>
<reference evidence="9" key="1">
    <citation type="submission" date="2018-05" db="EMBL/GenBank/DDBJ databases">
        <authorList>
            <person name="Lanie J.A."/>
            <person name="Ng W.-L."/>
            <person name="Kazmierczak K.M."/>
            <person name="Andrzejewski T.M."/>
            <person name="Davidsen T.M."/>
            <person name="Wayne K.J."/>
            <person name="Tettelin H."/>
            <person name="Glass J.I."/>
            <person name="Rusch D."/>
            <person name="Podicherti R."/>
            <person name="Tsui H.-C.T."/>
            <person name="Winkler M.E."/>
        </authorList>
    </citation>
    <scope>NUCLEOTIDE SEQUENCE</scope>
</reference>